<dbReference type="InterPro" id="IPR027417">
    <property type="entry name" value="P-loop_NTPase"/>
</dbReference>
<accession>A0AA48HTQ4</accession>
<dbReference type="PROSITE" id="PS51194">
    <property type="entry name" value="HELICASE_CTER"/>
    <property type="match status" value="1"/>
</dbReference>
<keyword evidence="7" id="KW-0378">Hydrolase</keyword>
<keyword evidence="10" id="KW-0067">ATP-binding</keyword>
<dbReference type="SMART" id="SM00956">
    <property type="entry name" value="RQC"/>
    <property type="match status" value="1"/>
</dbReference>
<dbReference type="SMART" id="SM00341">
    <property type="entry name" value="HRDC"/>
    <property type="match status" value="1"/>
</dbReference>
<gene>
    <name evidence="20" type="primary">recQ</name>
    <name evidence="20" type="ORF">MACH26_40530</name>
</gene>
<comment type="cofactor">
    <cofactor evidence="1">
        <name>Mg(2+)</name>
        <dbReference type="ChEBI" id="CHEBI:18420"/>
    </cofactor>
</comment>
<keyword evidence="4" id="KW-0479">Metal-binding</keyword>
<evidence type="ECO:0000313" key="21">
    <source>
        <dbReference type="Proteomes" id="UP001333710"/>
    </source>
</evidence>
<dbReference type="InterPro" id="IPR036388">
    <property type="entry name" value="WH-like_DNA-bd_sf"/>
</dbReference>
<dbReference type="GO" id="GO:0006281">
    <property type="term" value="P:DNA repair"/>
    <property type="evidence" value="ECO:0007669"/>
    <property type="project" value="UniProtKB-KW"/>
</dbReference>
<evidence type="ECO:0000256" key="4">
    <source>
        <dbReference type="ARBA" id="ARBA00022723"/>
    </source>
</evidence>
<comment type="catalytic activity">
    <reaction evidence="15">
        <text>Couples ATP hydrolysis with the unwinding of duplex DNA by translocating in the 3'-5' direction.</text>
        <dbReference type="EC" id="5.6.2.4"/>
    </reaction>
</comment>
<evidence type="ECO:0000256" key="15">
    <source>
        <dbReference type="ARBA" id="ARBA00034617"/>
    </source>
</evidence>
<dbReference type="GO" id="GO:0006260">
    <property type="term" value="P:DNA replication"/>
    <property type="evidence" value="ECO:0007669"/>
    <property type="project" value="InterPro"/>
</dbReference>
<dbReference type="Pfam" id="PF00271">
    <property type="entry name" value="Helicase_C"/>
    <property type="match status" value="1"/>
</dbReference>
<keyword evidence="14" id="KW-0413">Isomerase</keyword>
<evidence type="ECO:0000313" key="20">
    <source>
        <dbReference type="EMBL" id="BDX08532.1"/>
    </source>
</evidence>
<dbReference type="GO" id="GO:0005524">
    <property type="term" value="F:ATP binding"/>
    <property type="evidence" value="ECO:0007669"/>
    <property type="project" value="UniProtKB-KW"/>
</dbReference>
<dbReference type="GO" id="GO:0006310">
    <property type="term" value="P:DNA recombination"/>
    <property type="evidence" value="ECO:0007669"/>
    <property type="project" value="UniProtKB-UniRule"/>
</dbReference>
<dbReference type="Gene3D" id="1.10.150.80">
    <property type="entry name" value="HRDC domain"/>
    <property type="match status" value="1"/>
</dbReference>
<reference evidence="20" key="1">
    <citation type="submission" date="2023-01" db="EMBL/GenBank/DDBJ databases">
        <title>Complete genome sequence of Planctobacterium marinum strain Dej080120_11.</title>
        <authorList>
            <person name="Ueki S."/>
            <person name="Maruyama F."/>
        </authorList>
    </citation>
    <scope>NUCLEOTIDE SEQUENCE</scope>
    <source>
        <strain evidence="20">Dej080120_11</strain>
    </source>
</reference>
<evidence type="ECO:0000256" key="11">
    <source>
        <dbReference type="ARBA" id="ARBA00023125"/>
    </source>
</evidence>
<evidence type="ECO:0000256" key="9">
    <source>
        <dbReference type="ARBA" id="ARBA00022833"/>
    </source>
</evidence>
<evidence type="ECO:0000256" key="2">
    <source>
        <dbReference type="ARBA" id="ARBA00001947"/>
    </source>
</evidence>
<keyword evidence="21" id="KW-1185">Reference proteome</keyword>
<evidence type="ECO:0000256" key="14">
    <source>
        <dbReference type="ARBA" id="ARBA00023235"/>
    </source>
</evidence>
<dbReference type="RefSeq" id="WP_338294599.1">
    <property type="nucleotide sequence ID" value="NZ_AP027272.1"/>
</dbReference>
<dbReference type="FunFam" id="3.40.50.300:FF:000296">
    <property type="entry name" value="ATP-dependent DNA helicase RecQ"/>
    <property type="match status" value="1"/>
</dbReference>
<evidence type="ECO:0000256" key="12">
    <source>
        <dbReference type="ARBA" id="ARBA00023172"/>
    </source>
</evidence>
<proteinExistence type="inferred from homology"/>
<protein>
    <recommendedName>
        <fullName evidence="16">DNA helicase RecQ</fullName>
        <ecNumber evidence="16">5.6.2.4</ecNumber>
    </recommendedName>
</protein>
<dbReference type="InterPro" id="IPR014001">
    <property type="entry name" value="Helicase_ATP-bd"/>
</dbReference>
<dbReference type="InterPro" id="IPR010997">
    <property type="entry name" value="HRDC-like_sf"/>
</dbReference>
<dbReference type="Proteomes" id="UP001333710">
    <property type="component" value="Chromosome"/>
</dbReference>
<keyword evidence="9" id="KW-0862">Zinc</keyword>
<evidence type="ECO:0000259" key="19">
    <source>
        <dbReference type="PROSITE" id="PS51194"/>
    </source>
</evidence>
<comment type="similarity">
    <text evidence="3">Belongs to the helicase family. RecQ subfamily.</text>
</comment>
<evidence type="ECO:0000256" key="6">
    <source>
        <dbReference type="ARBA" id="ARBA00022763"/>
    </source>
</evidence>
<evidence type="ECO:0000259" key="17">
    <source>
        <dbReference type="PROSITE" id="PS50967"/>
    </source>
</evidence>
<keyword evidence="6" id="KW-0227">DNA damage</keyword>
<dbReference type="FunFam" id="1.10.150.80:FF:000002">
    <property type="entry name" value="ATP-dependent DNA helicase RecQ"/>
    <property type="match status" value="1"/>
</dbReference>
<dbReference type="GO" id="GO:0005737">
    <property type="term" value="C:cytoplasm"/>
    <property type="evidence" value="ECO:0007669"/>
    <property type="project" value="TreeGrafter"/>
</dbReference>
<dbReference type="SUPFAM" id="SSF46785">
    <property type="entry name" value="Winged helix' DNA-binding domain"/>
    <property type="match status" value="1"/>
</dbReference>
<evidence type="ECO:0000256" key="5">
    <source>
        <dbReference type="ARBA" id="ARBA00022741"/>
    </source>
</evidence>
<dbReference type="Pfam" id="PF16124">
    <property type="entry name" value="RecQ_Zn_bind"/>
    <property type="match status" value="1"/>
</dbReference>
<keyword evidence="11" id="KW-0238">DNA-binding</keyword>
<evidence type="ECO:0000256" key="8">
    <source>
        <dbReference type="ARBA" id="ARBA00022806"/>
    </source>
</evidence>
<evidence type="ECO:0000256" key="1">
    <source>
        <dbReference type="ARBA" id="ARBA00001946"/>
    </source>
</evidence>
<dbReference type="EMBL" id="AP027272">
    <property type="protein sequence ID" value="BDX08532.1"/>
    <property type="molecule type" value="Genomic_DNA"/>
</dbReference>
<evidence type="ECO:0000256" key="16">
    <source>
        <dbReference type="NCBIfam" id="TIGR01389"/>
    </source>
</evidence>
<feature type="domain" description="Helicase C-terminal" evidence="19">
    <location>
        <begin position="228"/>
        <end position="373"/>
    </location>
</feature>
<organism evidence="20 21">
    <name type="scientific">Planctobacterium marinum</name>
    <dbReference type="NCBI Taxonomy" id="1631968"/>
    <lineage>
        <taxon>Bacteria</taxon>
        <taxon>Pseudomonadati</taxon>
        <taxon>Pseudomonadota</taxon>
        <taxon>Gammaproteobacteria</taxon>
        <taxon>Alteromonadales</taxon>
        <taxon>Alteromonadaceae</taxon>
        <taxon>Planctobacterium</taxon>
    </lineage>
</organism>
<dbReference type="InterPro" id="IPR011545">
    <property type="entry name" value="DEAD/DEAH_box_helicase_dom"/>
</dbReference>
<dbReference type="Pfam" id="PF00570">
    <property type="entry name" value="HRDC"/>
    <property type="match status" value="1"/>
</dbReference>
<dbReference type="NCBIfam" id="TIGR01389">
    <property type="entry name" value="recQ"/>
    <property type="match status" value="1"/>
</dbReference>
<dbReference type="InterPro" id="IPR002121">
    <property type="entry name" value="HRDC_dom"/>
</dbReference>
<dbReference type="SUPFAM" id="SSF52540">
    <property type="entry name" value="P-loop containing nucleoside triphosphate hydrolases"/>
    <property type="match status" value="1"/>
</dbReference>
<dbReference type="SMART" id="SM00490">
    <property type="entry name" value="HELICc"/>
    <property type="match status" value="1"/>
</dbReference>
<dbReference type="InterPro" id="IPR006293">
    <property type="entry name" value="DNA_helicase_ATP-dep_RecQ_bac"/>
</dbReference>
<dbReference type="PROSITE" id="PS50967">
    <property type="entry name" value="HRDC"/>
    <property type="match status" value="1"/>
</dbReference>
<comment type="cofactor">
    <cofactor evidence="2">
        <name>Zn(2+)</name>
        <dbReference type="ChEBI" id="CHEBI:29105"/>
    </cofactor>
</comment>
<dbReference type="GO" id="GO:0016787">
    <property type="term" value="F:hydrolase activity"/>
    <property type="evidence" value="ECO:0007669"/>
    <property type="project" value="UniProtKB-KW"/>
</dbReference>
<dbReference type="PROSITE" id="PS51192">
    <property type="entry name" value="HELICASE_ATP_BIND_1"/>
    <property type="match status" value="1"/>
</dbReference>
<dbReference type="KEGG" id="pmaw:MACH26_40530"/>
<dbReference type="GO" id="GO:0030894">
    <property type="term" value="C:replisome"/>
    <property type="evidence" value="ECO:0007669"/>
    <property type="project" value="TreeGrafter"/>
</dbReference>
<dbReference type="FunFam" id="3.40.50.300:FF:000156">
    <property type="entry name" value="ATP-dependent DNA helicase recQ"/>
    <property type="match status" value="1"/>
</dbReference>
<keyword evidence="8 20" id="KW-0347">Helicase</keyword>
<dbReference type="GO" id="GO:0003677">
    <property type="term" value="F:DNA binding"/>
    <property type="evidence" value="ECO:0007669"/>
    <property type="project" value="UniProtKB-KW"/>
</dbReference>
<dbReference type="InterPro" id="IPR001650">
    <property type="entry name" value="Helicase_C-like"/>
</dbReference>
<dbReference type="SMART" id="SM00487">
    <property type="entry name" value="DEXDc"/>
    <property type="match status" value="1"/>
</dbReference>
<keyword evidence="5" id="KW-0547">Nucleotide-binding</keyword>
<dbReference type="InterPro" id="IPR036390">
    <property type="entry name" value="WH_DNA-bd_sf"/>
</dbReference>
<dbReference type="AlphaFoldDB" id="A0AA48HTQ4"/>
<evidence type="ECO:0000256" key="3">
    <source>
        <dbReference type="ARBA" id="ARBA00005446"/>
    </source>
</evidence>
<feature type="domain" description="Helicase ATP-binding" evidence="18">
    <location>
        <begin position="39"/>
        <end position="207"/>
    </location>
</feature>
<evidence type="ECO:0000256" key="10">
    <source>
        <dbReference type="ARBA" id="ARBA00022840"/>
    </source>
</evidence>
<dbReference type="InterPro" id="IPR044876">
    <property type="entry name" value="HRDC_dom_sf"/>
</dbReference>
<dbReference type="PANTHER" id="PTHR13710">
    <property type="entry name" value="DNA HELICASE RECQ FAMILY MEMBER"/>
    <property type="match status" value="1"/>
</dbReference>
<feature type="domain" description="HRDC" evidence="17">
    <location>
        <begin position="531"/>
        <end position="606"/>
    </location>
</feature>
<dbReference type="InterPro" id="IPR032284">
    <property type="entry name" value="RecQ_Zn-bd"/>
</dbReference>
<dbReference type="CDD" id="cd18794">
    <property type="entry name" value="SF2_C_RecQ"/>
    <property type="match status" value="1"/>
</dbReference>
<evidence type="ECO:0000256" key="7">
    <source>
        <dbReference type="ARBA" id="ARBA00022801"/>
    </source>
</evidence>
<sequence>MNSSSQALSQAESCDIGAQKILETVFGYRDFREGQQAVIDNTLAGQNCLVLMPTGGGKSLCYQIPALLSSGVTIVVSPLLSLIRDQIDSLAAMGIAAECFNSTQTSQQQMQAVQNLTSGHSRLLYVSPEKLMQVHFLDSLSQLNISLIAIDEAHCVSHWGHDFRPEYRQLGQLKRVFPDTPVMALTATADIATRSDILVQLGIQDAFVYRGSFDRPNIRYLLTQKFKPLQQLLKYLEQQDGSGIVYCNSRNKVDTLTEQLCRHGIKAVAYHAGKDSDEREWAQGQFLQDKVEVIVATVAFGMGINKPNVRFVVHYDLPRSIESYYQETGRAGRDGMPAEALLLFDEKEVARNKDWIAQSENPQRRELELNKFQALVAFAEAQTCRRQVLLNYFSEFSDKACGNCDICLDPPKRFDATEEAQKVLSSILRLQQQVPAKSVIDVLRGKKLKDMPPEWFELSVYGIGQKQTDAWWWNLIYQLIHQGIIRQDVTQNLALKLTQAARPVLKAEYVLTLAVPRLNLSFGKTQKLDAKNYDRKLFALLKNLRKRIAEQDEVPPYVVFNDATLAEMAQWQPTTQNELLQINGVGHTKLKKYGEAFLKLLKEYTA</sequence>
<evidence type="ECO:0000259" key="18">
    <source>
        <dbReference type="PROSITE" id="PS51192"/>
    </source>
</evidence>
<dbReference type="Gene3D" id="1.10.10.10">
    <property type="entry name" value="Winged helix-like DNA-binding domain superfamily/Winged helix DNA-binding domain"/>
    <property type="match status" value="1"/>
</dbReference>
<dbReference type="NCBIfam" id="TIGR00614">
    <property type="entry name" value="recQ_fam"/>
    <property type="match status" value="1"/>
</dbReference>
<dbReference type="EC" id="5.6.2.4" evidence="16"/>
<evidence type="ECO:0000256" key="13">
    <source>
        <dbReference type="ARBA" id="ARBA00023204"/>
    </source>
</evidence>
<dbReference type="GO" id="GO:0009432">
    <property type="term" value="P:SOS response"/>
    <property type="evidence" value="ECO:0007669"/>
    <property type="project" value="UniProtKB-UniRule"/>
</dbReference>
<dbReference type="SUPFAM" id="SSF47819">
    <property type="entry name" value="HRDC-like"/>
    <property type="match status" value="1"/>
</dbReference>
<keyword evidence="12" id="KW-0233">DNA recombination</keyword>
<dbReference type="GO" id="GO:0046872">
    <property type="term" value="F:metal ion binding"/>
    <property type="evidence" value="ECO:0007669"/>
    <property type="project" value="UniProtKB-KW"/>
</dbReference>
<dbReference type="GO" id="GO:0043138">
    <property type="term" value="F:3'-5' DNA helicase activity"/>
    <property type="evidence" value="ECO:0007669"/>
    <property type="project" value="UniProtKB-EC"/>
</dbReference>
<keyword evidence="13" id="KW-0234">DNA repair</keyword>
<dbReference type="CDD" id="cd17920">
    <property type="entry name" value="DEXHc_RecQ"/>
    <property type="match status" value="1"/>
</dbReference>
<dbReference type="Gene3D" id="3.40.50.300">
    <property type="entry name" value="P-loop containing nucleotide triphosphate hydrolases"/>
    <property type="match status" value="2"/>
</dbReference>
<dbReference type="InterPro" id="IPR018982">
    <property type="entry name" value="RQC_domain"/>
</dbReference>
<dbReference type="GO" id="GO:0043590">
    <property type="term" value="C:bacterial nucleoid"/>
    <property type="evidence" value="ECO:0007669"/>
    <property type="project" value="TreeGrafter"/>
</dbReference>
<dbReference type="GO" id="GO:0009378">
    <property type="term" value="F:four-way junction helicase activity"/>
    <property type="evidence" value="ECO:0007669"/>
    <property type="project" value="TreeGrafter"/>
</dbReference>
<dbReference type="PANTHER" id="PTHR13710:SF105">
    <property type="entry name" value="ATP-DEPENDENT DNA HELICASE Q1"/>
    <property type="match status" value="1"/>
</dbReference>
<dbReference type="Pfam" id="PF00270">
    <property type="entry name" value="DEAD"/>
    <property type="match status" value="1"/>
</dbReference>
<dbReference type="Pfam" id="PF09382">
    <property type="entry name" value="RQC"/>
    <property type="match status" value="1"/>
</dbReference>
<dbReference type="InterPro" id="IPR004589">
    <property type="entry name" value="DNA_helicase_ATP-dep_RecQ"/>
</dbReference>
<name>A0AA48HTQ4_9ALTE</name>